<dbReference type="PANTHER" id="PTHR43317:SF1">
    <property type="entry name" value="THERMOSPERMINE SYNTHASE ACAULIS5"/>
    <property type="match status" value="1"/>
</dbReference>
<dbReference type="InterPro" id="IPR029063">
    <property type="entry name" value="SAM-dependent_MTases_sf"/>
</dbReference>
<dbReference type="Gene3D" id="3.40.50.150">
    <property type="entry name" value="Vaccinia Virus protein VP39"/>
    <property type="match status" value="1"/>
</dbReference>
<gene>
    <name evidence="2" type="ORF">DU000_05505</name>
</gene>
<dbReference type="EMBL" id="QPGB01000002">
    <property type="protein sequence ID" value="RCS58281.1"/>
    <property type="molecule type" value="Genomic_DNA"/>
</dbReference>
<accession>A0A368L3X4</accession>
<evidence type="ECO:0000313" key="3">
    <source>
        <dbReference type="Proteomes" id="UP000252357"/>
    </source>
</evidence>
<keyword evidence="3" id="KW-1185">Reference proteome</keyword>
<reference evidence="2 3" key="1">
    <citation type="journal article" date="2018" name="Int. J. Syst. Evol. Microbiol.">
        <title>Parvibium lacunae gen. nov., sp. nov., a new member of the family Alcaligenaceae isolated from a freshwater pond.</title>
        <authorList>
            <person name="Chen W.M."/>
            <person name="Xie P.B."/>
            <person name="Hsu M.Y."/>
            <person name="Sheu S.Y."/>
        </authorList>
    </citation>
    <scope>NUCLEOTIDE SEQUENCE [LARGE SCALE GENOMIC DNA]</scope>
    <source>
        <strain evidence="2 3">KMB9</strain>
    </source>
</reference>
<dbReference type="SUPFAM" id="SSF53335">
    <property type="entry name" value="S-adenosyl-L-methionine-dependent methyltransferases"/>
    <property type="match status" value="1"/>
</dbReference>
<dbReference type="CDD" id="cd02440">
    <property type="entry name" value="AdoMet_MTases"/>
    <property type="match status" value="1"/>
</dbReference>
<dbReference type="OrthoDB" id="117774at2"/>
<name>A0A368L3X4_9BURK</name>
<comment type="caution">
    <text evidence="2">The sequence shown here is derived from an EMBL/GenBank/DDBJ whole genome shotgun (WGS) entry which is preliminary data.</text>
</comment>
<dbReference type="PANTHER" id="PTHR43317">
    <property type="entry name" value="THERMOSPERMINE SYNTHASE ACAULIS5"/>
    <property type="match status" value="1"/>
</dbReference>
<dbReference type="AlphaFoldDB" id="A0A368L3X4"/>
<dbReference type="Proteomes" id="UP000252357">
    <property type="component" value="Unassembled WGS sequence"/>
</dbReference>
<dbReference type="GO" id="GO:0006596">
    <property type="term" value="P:polyamine biosynthetic process"/>
    <property type="evidence" value="ECO:0007669"/>
    <property type="project" value="UniProtKB-KW"/>
</dbReference>
<sequence length="265" mass="29709">MSNQKKTPRTPLYAPVTFSEQAGVRYLHFGTEWVQGAMRLRKPFKLELEYAQQMMAWLLFLDAPQHVAQLGLGAASLTKACWQLLPQTAVTAVELNPDVIACAHSMFALPPEDDRLTVLEQDAAEWVAHPKRARTVDVLQVDLYDATARGPVLESLAFYQACRRALRRPGMLTVNLFGDHPSFVRNLTNLRAAFDDRVLCLPEVHQGNVIALAFNGPALEVSWEALYQRALAVEAQYDLPARKWVKGLHQRLQQMGSNLAPILVI</sequence>
<evidence type="ECO:0000256" key="1">
    <source>
        <dbReference type="ARBA" id="ARBA00023115"/>
    </source>
</evidence>
<keyword evidence="1" id="KW-0620">Polyamine biosynthesis</keyword>
<evidence type="ECO:0000313" key="2">
    <source>
        <dbReference type="EMBL" id="RCS58281.1"/>
    </source>
</evidence>
<organism evidence="2 3">
    <name type="scientific">Parvibium lacunae</name>
    <dbReference type="NCBI Taxonomy" id="1888893"/>
    <lineage>
        <taxon>Bacteria</taxon>
        <taxon>Pseudomonadati</taxon>
        <taxon>Pseudomonadota</taxon>
        <taxon>Betaproteobacteria</taxon>
        <taxon>Burkholderiales</taxon>
        <taxon>Alcaligenaceae</taxon>
        <taxon>Parvibium</taxon>
    </lineage>
</organism>
<protein>
    <submittedName>
        <fullName evidence="2">Spermidine synthase</fullName>
    </submittedName>
</protein>
<proteinExistence type="predicted"/>